<sequence length="111" mass="12819">MEMSMYLLAEIIKGDNRGKILEAIDYANEQWKAILENENYSEIKHLERKLEHMTSISTGKSLLFYTGITQFNDDGFSECNKAELRAVLDNMHGICLEIDSMISSFKKDYNI</sequence>
<protein>
    <submittedName>
        <fullName evidence="1">Uncharacterized protein</fullName>
    </submittedName>
</protein>
<proteinExistence type="predicted"/>
<accession>A0ABM7T6C0</accession>
<evidence type="ECO:0000313" key="1">
    <source>
        <dbReference type="EMBL" id="BCZ47578.1"/>
    </source>
</evidence>
<dbReference type="EMBL" id="AP024849">
    <property type="protein sequence ID" value="BCZ47578.1"/>
    <property type="molecule type" value="Genomic_DNA"/>
</dbReference>
<evidence type="ECO:0000313" key="2">
    <source>
        <dbReference type="Proteomes" id="UP000824633"/>
    </source>
</evidence>
<name>A0ABM7T6C0_9CLOT</name>
<gene>
    <name evidence="1" type="ORF">psyc5s11_36450</name>
</gene>
<reference evidence="2" key="1">
    <citation type="submission" date="2021-07" db="EMBL/GenBank/DDBJ databases">
        <title>Complete genome sequencing of a Clostridium isolate.</title>
        <authorList>
            <person name="Ueki A."/>
            <person name="Tonouchi A."/>
        </authorList>
    </citation>
    <scope>NUCLEOTIDE SEQUENCE [LARGE SCALE GENOMIC DNA]</scope>
    <source>
        <strain evidence="2">C5S11</strain>
    </source>
</reference>
<organism evidence="1 2">
    <name type="scientific">Clostridium gelidum</name>
    <dbReference type="NCBI Taxonomy" id="704125"/>
    <lineage>
        <taxon>Bacteria</taxon>
        <taxon>Bacillati</taxon>
        <taxon>Bacillota</taxon>
        <taxon>Clostridia</taxon>
        <taxon>Eubacteriales</taxon>
        <taxon>Clostridiaceae</taxon>
        <taxon>Clostridium</taxon>
    </lineage>
</organism>
<dbReference type="Proteomes" id="UP000824633">
    <property type="component" value="Chromosome"/>
</dbReference>
<keyword evidence="2" id="KW-1185">Reference proteome</keyword>